<reference evidence="3" key="1">
    <citation type="submission" date="2021-01" db="EMBL/GenBank/DDBJ databases">
        <title>Genome sequence of strain Noviherbaspirillum sp. DKR-6.</title>
        <authorList>
            <person name="Chaudhary D.K."/>
        </authorList>
    </citation>
    <scope>NUCLEOTIDE SEQUENCE</scope>
    <source>
        <strain evidence="3">DKR-6</strain>
    </source>
</reference>
<dbReference type="Proteomes" id="UP000622890">
    <property type="component" value="Unassembled WGS sequence"/>
</dbReference>
<proteinExistence type="predicted"/>
<evidence type="ECO:0000259" key="2">
    <source>
        <dbReference type="Pfam" id="PF19878"/>
    </source>
</evidence>
<dbReference type="Pfam" id="PF19878">
    <property type="entry name" value="DUF6351"/>
    <property type="match status" value="1"/>
</dbReference>
<dbReference type="InterPro" id="IPR045556">
    <property type="entry name" value="DUF6351"/>
</dbReference>
<feature type="signal peptide" evidence="1">
    <location>
        <begin position="1"/>
        <end position="24"/>
    </location>
</feature>
<evidence type="ECO:0000313" key="4">
    <source>
        <dbReference type="Proteomes" id="UP000622890"/>
    </source>
</evidence>
<sequence>MHSHTPWLRVLPVASLALLLAACGGDDDNNAPMDIKVLSNRADMVSGGDAFVEIAAPTGADRKTIKVNLNGKDVSTSFAVRADGRVTGVLTGLANGDNTVTASADGAKSAKLTITNFPIGGPIISGAQIQPWVCATPSPQAESGSTPSTNASGLTTTAVDAQCNIKTEYKLFYHTTAAGCSNAALPDPNPGTTAPANACFKPYDPSAAAPADLATTTTDAGVTVPYIVRVERGTMNRGIYDIAVLFDPKSDWQPYAPQKAWNGKLLYSFGASTGQPRKQFRSEQNWADDRAEAALARGFMVVDNSMTDSLYNSNRVLMSETVMMMKEHIVDTYGPIRYTLGNGCSGGSINQLTNASIMPGLVDGIQPSCTYPDSQTTGLEVQDCALLVNFYNSTEWKTLTAGLTQQQINDKKAAINGHVDQTGCHAWTNLFSNIDRPGNYVPVVVTDDVTGATAPFGAPRNNCQLPASLVYDPTTNPTGIRCDGADAAVAIWGKVPGTNRARDTRDNVGVQYGLKAMMAGVITPEEFVTLNERIGAFDFDNNATAPGTTGAAPRAVGDTEALAIAYKAGIVSSGKQLAKTAILDLRGYDDSTLPGNVPPGSIKNVTNFGIHHTWRSFSLRDRLDKANGNHDNHVMWRFGYALNPTTSLAVQSFLTIDKWVGNIKADTSSLSLEQKIAKSKPSDATDFCYLSTDTTQSTKVTDPAACNADRFLAPHSSPRQVAGGPLSENVLKCQLKPFSAADYAPVSFSSTQLNRLQAVFASGVCDWSKPGVGQQEAVSPLSFATTAGGTPIPAAPVAQPQ</sequence>
<dbReference type="AlphaFoldDB" id="A0A934STM2"/>
<name>A0A934STM2_9BURK</name>
<evidence type="ECO:0000313" key="3">
    <source>
        <dbReference type="EMBL" id="MBK4735442.1"/>
    </source>
</evidence>
<feature type="chain" id="PRO_5037481338" description="DUF6351 domain-containing protein" evidence="1">
    <location>
        <begin position="25"/>
        <end position="801"/>
    </location>
</feature>
<dbReference type="RefSeq" id="WP_200592200.1">
    <property type="nucleotide sequence ID" value="NZ_JAEPBG010000004.1"/>
</dbReference>
<keyword evidence="1" id="KW-0732">Signal</keyword>
<accession>A0A934STM2</accession>
<gene>
    <name evidence="3" type="ORF">JJB74_12525</name>
</gene>
<evidence type="ECO:0000256" key="1">
    <source>
        <dbReference type="SAM" id="SignalP"/>
    </source>
</evidence>
<protein>
    <recommendedName>
        <fullName evidence="2">DUF6351 domain-containing protein</fullName>
    </recommendedName>
</protein>
<feature type="domain" description="DUF6351" evidence="2">
    <location>
        <begin position="35"/>
        <end position="776"/>
    </location>
</feature>
<comment type="caution">
    <text evidence="3">The sequence shown here is derived from an EMBL/GenBank/DDBJ whole genome shotgun (WGS) entry which is preliminary data.</text>
</comment>
<dbReference type="EMBL" id="JAEPBG010000004">
    <property type="protein sequence ID" value="MBK4735442.1"/>
    <property type="molecule type" value="Genomic_DNA"/>
</dbReference>
<organism evidence="3 4">
    <name type="scientific">Noviherbaspirillum pedocola</name>
    <dbReference type="NCBI Taxonomy" id="2801341"/>
    <lineage>
        <taxon>Bacteria</taxon>
        <taxon>Pseudomonadati</taxon>
        <taxon>Pseudomonadota</taxon>
        <taxon>Betaproteobacteria</taxon>
        <taxon>Burkholderiales</taxon>
        <taxon>Oxalobacteraceae</taxon>
        <taxon>Noviherbaspirillum</taxon>
    </lineage>
</organism>
<keyword evidence="4" id="KW-1185">Reference proteome</keyword>